<evidence type="ECO:0000256" key="11">
    <source>
        <dbReference type="ARBA" id="ARBA00023033"/>
    </source>
</evidence>
<dbReference type="SUPFAM" id="SSF48264">
    <property type="entry name" value="Cytochrome P450"/>
    <property type="match status" value="1"/>
</dbReference>
<dbReference type="GO" id="GO:0016705">
    <property type="term" value="F:oxidoreductase activity, acting on paired donors, with incorporation or reduction of molecular oxygen"/>
    <property type="evidence" value="ECO:0007669"/>
    <property type="project" value="InterPro"/>
</dbReference>
<dbReference type="InterPro" id="IPR017972">
    <property type="entry name" value="Cyt_P450_CS"/>
</dbReference>
<dbReference type="PANTHER" id="PTHR24292:SF93">
    <property type="entry name" value="CYTOCHROME P450 310A1-RELATED"/>
    <property type="match status" value="1"/>
</dbReference>
<protein>
    <submittedName>
        <fullName evidence="16">Probable cytochrome P450 6d5</fullName>
    </submittedName>
</protein>
<evidence type="ECO:0000256" key="9">
    <source>
        <dbReference type="ARBA" id="ARBA00023002"/>
    </source>
</evidence>
<evidence type="ECO:0000313" key="15">
    <source>
        <dbReference type="Proteomes" id="UP000504634"/>
    </source>
</evidence>
<keyword evidence="15" id="KW-1185">Reference proteome</keyword>
<keyword evidence="5 13" id="KW-0349">Heme</keyword>
<keyword evidence="8" id="KW-0492">Microsome</keyword>
<dbReference type="InterPro" id="IPR001128">
    <property type="entry name" value="Cyt_P450"/>
</dbReference>
<evidence type="ECO:0000256" key="10">
    <source>
        <dbReference type="ARBA" id="ARBA00023004"/>
    </source>
</evidence>
<sequence length="511" mass="58425">MIWLLLLVSALTLLYVYLKWNFSFWERKGFPSAATNIPFGALDSLRRGKRSFGTAIYDVYRASKEPVLGIYLTLRPALLVRDAQLAHDMLAKDFVNFHDRGVYIDEEKDPMSAGLFFLRGSQWKSLRTKMTPSFTSGKLKAMFGTAEAIADKMVEHLDSIIPEEGSVDVEMKKLMTTYAIDIIGSTMFGLDVDSFAHPDNEFVSISRQINRPIFKDVIRGTAQFLYPNLEKIFVRLFGIQEAPEQMRALVKRTVEHREKHNVVRRDFLQLLLQLRNTGKISSDDNMWSAETTAEGLKSMSVDMIAAQLFLFYVAGYETSASTTAFTLYELMQNADILRKAREDVRDTLQQHNGQLSYDAIQDMKYLELCVMETVRKYPALPILNRECTQDYPIPGTKHVIKKGTPIVISLLGLHRDEEYFPEPFCYQPERYMEENKNYNPVAYMPFGEGPRHCIAARLGKLNVKIALAKILSNFNIEPLEEKREIEFSIHGIPLMPKGGVPVRLSKRKLAD</sequence>
<dbReference type="GO" id="GO:0020037">
    <property type="term" value="F:heme binding"/>
    <property type="evidence" value="ECO:0007669"/>
    <property type="project" value="InterPro"/>
</dbReference>
<dbReference type="InterPro" id="IPR036396">
    <property type="entry name" value="Cyt_P450_sf"/>
</dbReference>
<dbReference type="Gene3D" id="1.10.630.10">
    <property type="entry name" value="Cytochrome P450"/>
    <property type="match status" value="1"/>
</dbReference>
<dbReference type="AlphaFoldDB" id="A0A6J2T7V4"/>
<evidence type="ECO:0000256" key="2">
    <source>
        <dbReference type="ARBA" id="ARBA00004174"/>
    </source>
</evidence>
<dbReference type="InterPro" id="IPR050476">
    <property type="entry name" value="Insect_CytP450_Detox"/>
</dbReference>
<comment type="similarity">
    <text evidence="4 14">Belongs to the cytochrome P450 family.</text>
</comment>
<dbReference type="PROSITE" id="PS00086">
    <property type="entry name" value="CYTOCHROME_P450"/>
    <property type="match status" value="1"/>
</dbReference>
<evidence type="ECO:0000256" key="1">
    <source>
        <dbReference type="ARBA" id="ARBA00001971"/>
    </source>
</evidence>
<evidence type="ECO:0000256" key="4">
    <source>
        <dbReference type="ARBA" id="ARBA00010617"/>
    </source>
</evidence>
<evidence type="ECO:0000313" key="16">
    <source>
        <dbReference type="RefSeq" id="XP_030371213.1"/>
    </source>
</evidence>
<comment type="cofactor">
    <cofactor evidence="1 13">
        <name>heme</name>
        <dbReference type="ChEBI" id="CHEBI:30413"/>
    </cofactor>
</comment>
<comment type="subcellular location">
    <subcellularLocation>
        <location evidence="3">Endoplasmic reticulum membrane</location>
        <topology evidence="3">Peripheral membrane protein</topology>
    </subcellularLocation>
    <subcellularLocation>
        <location evidence="2">Microsome membrane</location>
        <topology evidence="2">Peripheral membrane protein</topology>
    </subcellularLocation>
</comment>
<reference evidence="16" key="1">
    <citation type="submission" date="2025-08" db="UniProtKB">
        <authorList>
            <consortium name="RefSeq"/>
        </authorList>
    </citation>
    <scope>IDENTIFICATION</scope>
    <source>
        <strain evidence="16">11010-0011.00</strain>
        <tissue evidence="16">Whole body</tissue>
    </source>
</reference>
<evidence type="ECO:0000256" key="14">
    <source>
        <dbReference type="RuleBase" id="RU000461"/>
    </source>
</evidence>
<name>A0A6J2T7V4_DROLE</name>
<keyword evidence="12" id="KW-0472">Membrane</keyword>
<dbReference type="GO" id="GO:0004497">
    <property type="term" value="F:monooxygenase activity"/>
    <property type="evidence" value="ECO:0007669"/>
    <property type="project" value="UniProtKB-KW"/>
</dbReference>
<keyword evidence="9 14" id="KW-0560">Oxidoreductase</keyword>
<evidence type="ECO:0000256" key="5">
    <source>
        <dbReference type="ARBA" id="ARBA00022617"/>
    </source>
</evidence>
<dbReference type="FunFam" id="1.10.630.10:FF:000042">
    <property type="entry name" value="Cytochrome P450"/>
    <property type="match status" value="1"/>
</dbReference>
<dbReference type="Proteomes" id="UP000504634">
    <property type="component" value="Unplaced"/>
</dbReference>
<dbReference type="PRINTS" id="PR00385">
    <property type="entry name" value="P450"/>
</dbReference>
<keyword evidence="7" id="KW-0256">Endoplasmic reticulum</keyword>
<evidence type="ECO:0000256" key="7">
    <source>
        <dbReference type="ARBA" id="ARBA00022824"/>
    </source>
</evidence>
<dbReference type="Pfam" id="PF00067">
    <property type="entry name" value="p450"/>
    <property type="match status" value="1"/>
</dbReference>
<accession>A0A6J2T7V4</accession>
<dbReference type="OrthoDB" id="2789670at2759"/>
<dbReference type="GO" id="GO:0005506">
    <property type="term" value="F:iron ion binding"/>
    <property type="evidence" value="ECO:0007669"/>
    <property type="project" value="InterPro"/>
</dbReference>
<gene>
    <name evidence="16" type="primary">LOC115621651</name>
</gene>
<dbReference type="PRINTS" id="PR00463">
    <property type="entry name" value="EP450I"/>
</dbReference>
<evidence type="ECO:0000256" key="12">
    <source>
        <dbReference type="ARBA" id="ARBA00023136"/>
    </source>
</evidence>
<evidence type="ECO:0000256" key="8">
    <source>
        <dbReference type="ARBA" id="ARBA00022848"/>
    </source>
</evidence>
<organism evidence="15 16">
    <name type="scientific">Drosophila lebanonensis</name>
    <name type="common">Fruit fly</name>
    <name type="synonym">Scaptodrosophila lebanonensis</name>
    <dbReference type="NCBI Taxonomy" id="7225"/>
    <lineage>
        <taxon>Eukaryota</taxon>
        <taxon>Metazoa</taxon>
        <taxon>Ecdysozoa</taxon>
        <taxon>Arthropoda</taxon>
        <taxon>Hexapoda</taxon>
        <taxon>Insecta</taxon>
        <taxon>Pterygota</taxon>
        <taxon>Neoptera</taxon>
        <taxon>Endopterygota</taxon>
        <taxon>Diptera</taxon>
        <taxon>Brachycera</taxon>
        <taxon>Muscomorpha</taxon>
        <taxon>Ephydroidea</taxon>
        <taxon>Drosophilidae</taxon>
        <taxon>Scaptodrosophila</taxon>
    </lineage>
</organism>
<dbReference type="RefSeq" id="XP_030371213.1">
    <property type="nucleotide sequence ID" value="XM_030515353.1"/>
</dbReference>
<evidence type="ECO:0000256" key="13">
    <source>
        <dbReference type="PIRSR" id="PIRSR602401-1"/>
    </source>
</evidence>
<evidence type="ECO:0000256" key="6">
    <source>
        <dbReference type="ARBA" id="ARBA00022723"/>
    </source>
</evidence>
<proteinExistence type="inferred from homology"/>
<dbReference type="CDD" id="cd11056">
    <property type="entry name" value="CYP6-like"/>
    <property type="match status" value="1"/>
</dbReference>
<keyword evidence="6 13" id="KW-0479">Metal-binding</keyword>
<evidence type="ECO:0000256" key="3">
    <source>
        <dbReference type="ARBA" id="ARBA00004406"/>
    </source>
</evidence>
<dbReference type="PANTHER" id="PTHR24292">
    <property type="entry name" value="CYTOCHROME P450"/>
    <property type="match status" value="1"/>
</dbReference>
<keyword evidence="11 14" id="KW-0503">Monooxygenase</keyword>
<feature type="binding site" description="axial binding residue" evidence="13">
    <location>
        <position position="453"/>
    </location>
    <ligand>
        <name>heme</name>
        <dbReference type="ChEBI" id="CHEBI:30413"/>
    </ligand>
    <ligandPart>
        <name>Fe</name>
        <dbReference type="ChEBI" id="CHEBI:18248"/>
    </ligandPart>
</feature>
<dbReference type="InterPro" id="IPR002401">
    <property type="entry name" value="Cyt_P450_E_grp-I"/>
</dbReference>
<keyword evidence="10 13" id="KW-0408">Iron</keyword>
<dbReference type="GeneID" id="115621651"/>
<dbReference type="GO" id="GO:0005789">
    <property type="term" value="C:endoplasmic reticulum membrane"/>
    <property type="evidence" value="ECO:0007669"/>
    <property type="project" value="UniProtKB-SubCell"/>
</dbReference>
<dbReference type="CTD" id="41706"/>